<dbReference type="GO" id="GO:0016226">
    <property type="term" value="P:iron-sulfur cluster assembly"/>
    <property type="evidence" value="ECO:0007669"/>
    <property type="project" value="InterPro"/>
</dbReference>
<evidence type="ECO:0000256" key="6">
    <source>
        <dbReference type="ARBA" id="ARBA00023014"/>
    </source>
</evidence>
<dbReference type="Pfam" id="PF10609">
    <property type="entry name" value="ParA"/>
    <property type="match status" value="1"/>
</dbReference>
<dbReference type="SUPFAM" id="SSF52540">
    <property type="entry name" value="P-loop containing nucleoside triphosphate hydrolases"/>
    <property type="match status" value="1"/>
</dbReference>
<dbReference type="Gene3D" id="3.40.50.300">
    <property type="entry name" value="P-loop containing nucleotide triphosphate hydrolases"/>
    <property type="match status" value="1"/>
</dbReference>
<evidence type="ECO:0000313" key="8">
    <source>
        <dbReference type="EMBL" id="CAF4084826.1"/>
    </source>
</evidence>
<dbReference type="PANTHER" id="PTHR23264:SF35">
    <property type="entry name" value="CYTOSOLIC FE-S CLUSTER ASSEMBLY FACTOR NUBP1"/>
    <property type="match status" value="1"/>
</dbReference>
<evidence type="ECO:0000313" key="9">
    <source>
        <dbReference type="Proteomes" id="UP000663864"/>
    </source>
</evidence>
<dbReference type="AlphaFoldDB" id="A0A815QBX9"/>
<dbReference type="GO" id="GO:0005524">
    <property type="term" value="F:ATP binding"/>
    <property type="evidence" value="ECO:0007669"/>
    <property type="project" value="UniProtKB-KW"/>
</dbReference>
<name>A0A815QBX9_9BILA</name>
<evidence type="ECO:0000256" key="1">
    <source>
        <dbReference type="ARBA" id="ARBA00022485"/>
    </source>
</evidence>
<evidence type="ECO:0000313" key="7">
    <source>
        <dbReference type="EMBL" id="CAF1461165.1"/>
    </source>
</evidence>
<gene>
    <name evidence="8" type="ORF">JBS370_LOCUS30913</name>
    <name evidence="7" type="ORF">ZHD862_LOCUS35700</name>
</gene>
<dbReference type="InterPro" id="IPR027417">
    <property type="entry name" value="P-loop_NTPase"/>
</dbReference>
<keyword evidence="4" id="KW-0067">ATP-binding</keyword>
<reference evidence="7" key="1">
    <citation type="submission" date="2021-02" db="EMBL/GenBank/DDBJ databases">
        <authorList>
            <person name="Nowell W R."/>
        </authorList>
    </citation>
    <scope>NUCLEOTIDE SEQUENCE</scope>
</reference>
<evidence type="ECO:0000256" key="4">
    <source>
        <dbReference type="ARBA" id="ARBA00022840"/>
    </source>
</evidence>
<protein>
    <submittedName>
        <fullName evidence="7">Uncharacterized protein</fullName>
    </submittedName>
</protein>
<dbReference type="InterPro" id="IPR033756">
    <property type="entry name" value="YlxH/NBP35"/>
</dbReference>
<accession>A0A815QBX9</accession>
<keyword evidence="2" id="KW-0479">Metal-binding</keyword>
<proteinExistence type="predicted"/>
<dbReference type="PANTHER" id="PTHR23264">
    <property type="entry name" value="NUCLEOTIDE-BINDING PROTEIN NBP35 YEAST -RELATED"/>
    <property type="match status" value="1"/>
</dbReference>
<evidence type="ECO:0000256" key="3">
    <source>
        <dbReference type="ARBA" id="ARBA00022741"/>
    </source>
</evidence>
<dbReference type="GO" id="GO:0140663">
    <property type="term" value="F:ATP-dependent FeS chaperone activity"/>
    <property type="evidence" value="ECO:0007669"/>
    <property type="project" value="InterPro"/>
</dbReference>
<keyword evidence="5" id="KW-0408">Iron</keyword>
<keyword evidence="3" id="KW-0547">Nucleotide-binding</keyword>
<dbReference type="Proteomes" id="UP000663836">
    <property type="component" value="Unassembled WGS sequence"/>
</dbReference>
<evidence type="ECO:0000256" key="5">
    <source>
        <dbReference type="ARBA" id="ARBA00023004"/>
    </source>
</evidence>
<dbReference type="GO" id="GO:0005829">
    <property type="term" value="C:cytosol"/>
    <property type="evidence" value="ECO:0007669"/>
    <property type="project" value="TreeGrafter"/>
</dbReference>
<keyword evidence="1" id="KW-0004">4Fe-4S</keyword>
<evidence type="ECO:0000256" key="2">
    <source>
        <dbReference type="ARBA" id="ARBA00022723"/>
    </source>
</evidence>
<dbReference type="InterPro" id="IPR019591">
    <property type="entry name" value="Mrp/NBP35_ATP-bd"/>
</dbReference>
<dbReference type="GO" id="GO:0046872">
    <property type="term" value="F:metal ion binding"/>
    <property type="evidence" value="ECO:0007669"/>
    <property type="project" value="UniProtKB-KW"/>
</dbReference>
<comment type="caution">
    <text evidence="7">The sequence shown here is derived from an EMBL/GenBank/DDBJ whole genome shotgun (WGS) entry which is preliminary data.</text>
</comment>
<organism evidence="7 9">
    <name type="scientific">Rotaria sordida</name>
    <dbReference type="NCBI Taxonomy" id="392033"/>
    <lineage>
        <taxon>Eukaryota</taxon>
        <taxon>Metazoa</taxon>
        <taxon>Spiralia</taxon>
        <taxon>Gnathifera</taxon>
        <taxon>Rotifera</taxon>
        <taxon>Eurotatoria</taxon>
        <taxon>Bdelloidea</taxon>
        <taxon>Philodinida</taxon>
        <taxon>Philodinidae</taxon>
        <taxon>Rotaria</taxon>
    </lineage>
</organism>
<dbReference type="GO" id="GO:0051539">
    <property type="term" value="F:4 iron, 4 sulfur cluster binding"/>
    <property type="evidence" value="ECO:0007669"/>
    <property type="project" value="UniProtKB-KW"/>
</dbReference>
<keyword evidence="6" id="KW-0411">Iron-sulfur</keyword>
<dbReference type="EMBL" id="CAJNOT010005284">
    <property type="protein sequence ID" value="CAF1461165.1"/>
    <property type="molecule type" value="Genomic_DNA"/>
</dbReference>
<dbReference type="EMBL" id="CAJOBD010007363">
    <property type="protein sequence ID" value="CAF4084826.1"/>
    <property type="molecule type" value="Genomic_DNA"/>
</dbReference>
<dbReference type="Proteomes" id="UP000663864">
    <property type="component" value="Unassembled WGS sequence"/>
</dbReference>
<sequence>MENQINNDVPADAPHACPGTSSTVAGRVSACAGCPNQSICSSGETRRIDPAIIDIGQRLSSVKHIIVVLSGKGGVGKTTVAVMLARALARNSQLRVAILDIDICGPSVPRALGVENEQ</sequence>